<proteinExistence type="predicted"/>
<dbReference type="RefSeq" id="WP_382402288.1">
    <property type="nucleotide sequence ID" value="NZ_JBHTNH010000029.1"/>
</dbReference>
<organism evidence="1 2">
    <name type="scientific">Lentibacillus salinarum</name>
    <dbReference type="NCBI Taxonomy" id="446820"/>
    <lineage>
        <taxon>Bacteria</taxon>
        <taxon>Bacillati</taxon>
        <taxon>Bacillota</taxon>
        <taxon>Bacilli</taxon>
        <taxon>Bacillales</taxon>
        <taxon>Bacillaceae</taxon>
        <taxon>Lentibacillus</taxon>
    </lineage>
</organism>
<protein>
    <submittedName>
        <fullName evidence="1">DUF192 domain-containing protein</fullName>
    </submittedName>
</protein>
<comment type="caution">
    <text evidence="1">The sequence shown here is derived from an EMBL/GenBank/DDBJ whole genome shotgun (WGS) entry which is preliminary data.</text>
</comment>
<accession>A0ABW3ZXK8</accession>
<name>A0ABW3ZXK8_9BACI</name>
<dbReference type="Gene3D" id="2.60.120.1140">
    <property type="entry name" value="Protein of unknown function DUF192"/>
    <property type="match status" value="1"/>
</dbReference>
<evidence type="ECO:0000313" key="2">
    <source>
        <dbReference type="Proteomes" id="UP001597178"/>
    </source>
</evidence>
<keyword evidence="2" id="KW-1185">Reference proteome</keyword>
<sequence>MKGIKKITVRNDGYACEVLIAGTMLQRLQGLLFRPDWKGGMLLPTKSIHTFFMKQNIDVFFLDRQGRVVHAVLDMKPWRATRVVRKAKMVLEVPSGKLGEMMTGHYIELDQLTKGGMLRV</sequence>
<dbReference type="PANTHER" id="PTHR37953:SF1">
    <property type="entry name" value="UPF0127 PROTEIN MJ1496"/>
    <property type="match status" value="1"/>
</dbReference>
<dbReference type="Pfam" id="PF02643">
    <property type="entry name" value="DUF192"/>
    <property type="match status" value="1"/>
</dbReference>
<dbReference type="InterPro" id="IPR003795">
    <property type="entry name" value="DUF192"/>
</dbReference>
<evidence type="ECO:0000313" key="1">
    <source>
        <dbReference type="EMBL" id="MFD1363101.1"/>
    </source>
</evidence>
<dbReference type="PANTHER" id="PTHR37953">
    <property type="entry name" value="UPF0127 PROTEIN MJ1496"/>
    <property type="match status" value="1"/>
</dbReference>
<dbReference type="Proteomes" id="UP001597178">
    <property type="component" value="Unassembled WGS sequence"/>
</dbReference>
<dbReference type="EMBL" id="JBHTNH010000029">
    <property type="protein sequence ID" value="MFD1363101.1"/>
    <property type="molecule type" value="Genomic_DNA"/>
</dbReference>
<reference evidence="2" key="1">
    <citation type="journal article" date="2019" name="Int. J. Syst. Evol. Microbiol.">
        <title>The Global Catalogue of Microorganisms (GCM) 10K type strain sequencing project: providing services to taxonomists for standard genome sequencing and annotation.</title>
        <authorList>
            <consortium name="The Broad Institute Genomics Platform"/>
            <consortium name="The Broad Institute Genome Sequencing Center for Infectious Disease"/>
            <person name="Wu L."/>
            <person name="Ma J."/>
        </authorList>
    </citation>
    <scope>NUCLEOTIDE SEQUENCE [LARGE SCALE GENOMIC DNA]</scope>
    <source>
        <strain evidence="2">CCUG 54822</strain>
    </source>
</reference>
<dbReference type="InterPro" id="IPR038695">
    <property type="entry name" value="Saro_0823-like_sf"/>
</dbReference>
<gene>
    <name evidence="1" type="ORF">ACFQ4A_15740</name>
</gene>